<dbReference type="Gene3D" id="1.10.287.90">
    <property type="match status" value="1"/>
</dbReference>
<dbReference type="PANTHER" id="PTHR22888">
    <property type="entry name" value="CYTOCHROME C OXIDASE, SUBUNIT II"/>
    <property type="match status" value="1"/>
</dbReference>
<dbReference type="TCDB" id="3.D.4.4.4">
    <property type="family name" value="the proton-translocating cytochrome oxidase (cox) superfamily"/>
</dbReference>
<dbReference type="SUPFAM" id="SSF49503">
    <property type="entry name" value="Cupredoxins"/>
    <property type="match status" value="1"/>
</dbReference>
<feature type="transmembrane region" description="Helical" evidence="16">
    <location>
        <begin position="54"/>
        <end position="78"/>
    </location>
</feature>
<dbReference type="InterPro" id="IPR002429">
    <property type="entry name" value="CcO_II-like_C"/>
</dbReference>
<dbReference type="PANTHER" id="PTHR22888:SF9">
    <property type="entry name" value="CYTOCHROME C OXIDASE SUBUNIT 2"/>
    <property type="match status" value="1"/>
</dbReference>
<evidence type="ECO:0000256" key="9">
    <source>
        <dbReference type="ARBA" id="ARBA00022989"/>
    </source>
</evidence>
<evidence type="ECO:0000256" key="2">
    <source>
        <dbReference type="ARBA" id="ARBA00007866"/>
    </source>
</evidence>
<keyword evidence="8 14" id="KW-0249">Electron transport</keyword>
<reference evidence="19 20" key="1">
    <citation type="journal article" date="2002" name="DNA Res.">
        <title>Complete genome structure of the thermophilic cyanobacterium Thermosynechococcus elongatus BP-1.</title>
        <authorList>
            <person name="Nakamura Y."/>
            <person name="Kaneko T."/>
            <person name="Sato S."/>
            <person name="Ikeuchi M."/>
            <person name="Katoh H."/>
            <person name="Sasamoto S."/>
            <person name="Watanabe A."/>
            <person name="Iriguchi M."/>
            <person name="Kawashima K."/>
            <person name="Kimura T."/>
            <person name="Kishida Y."/>
            <person name="Kiyokawa C."/>
            <person name="Kohara M."/>
            <person name="Matsumoto M."/>
            <person name="Matsuno A."/>
            <person name="Nakazaki N."/>
            <person name="Shimpo S."/>
            <person name="Sugimoto M."/>
            <person name="Takeuchi C."/>
            <person name="Yamada M."/>
            <person name="Tabata S."/>
        </authorList>
    </citation>
    <scope>NUCLEOTIDE SEQUENCE [LARGE SCALE GENOMIC DNA]</scope>
    <source>
        <strain evidence="20">IAM M-273 / NIES-2133 / BP-1</strain>
    </source>
</reference>
<dbReference type="PROSITE" id="PS50857">
    <property type="entry name" value="COX2_CUA"/>
    <property type="match status" value="1"/>
</dbReference>
<dbReference type="EMBL" id="BA000039">
    <property type="protein sequence ID" value="BAC09563.1"/>
    <property type="molecule type" value="Genomic_DNA"/>
</dbReference>
<keyword evidence="20" id="KW-1185">Reference proteome</keyword>
<sequence length="337" mass="36450">MGFSGRFGTMEQIPASIWTLTAGVVVTLISFWVGHHHGLLPEQASEQAPLVDNFFDIMLTIGTALFLVVQGAIILFVIRYRRRAGEEGDGLPVEGNLPLEAFWTAIPALIVIFLGIYSVDIFQRMGGLNPGDHAMHSMHAPKSGMAVVAQAPSKTTSDATALLAAAQPPEIGIGASPDVQGKAPDLVVDVAGMQYAWIFTYPDSGIVSGELHIPVGKDVQLNLSARDVIHSFWVPQFRLKQDAIPGVPTELRFKATKVGTYPVVCAELCGGYHGAMRTQVIVHTPEDFETWRRQNQGIATAPVIPSLRDRHIHEMGVTAELVAQVEAIAHDPSPEKL</sequence>
<dbReference type="PRINTS" id="PR01166">
    <property type="entry name" value="CYCOXIDASEII"/>
</dbReference>
<dbReference type="Gene3D" id="2.60.40.420">
    <property type="entry name" value="Cupredoxins - blue copper proteins"/>
    <property type="match status" value="1"/>
</dbReference>
<keyword evidence="3 14" id="KW-0813">Transport</keyword>
<dbReference type="PROSITE" id="PS00078">
    <property type="entry name" value="COX2"/>
    <property type="match status" value="1"/>
</dbReference>
<dbReference type="PROSITE" id="PS50999">
    <property type="entry name" value="COX2_TM"/>
    <property type="match status" value="1"/>
</dbReference>
<keyword evidence="7" id="KW-1278">Translocase</keyword>
<evidence type="ECO:0000256" key="10">
    <source>
        <dbReference type="ARBA" id="ARBA00023008"/>
    </source>
</evidence>
<dbReference type="Pfam" id="PF02790">
    <property type="entry name" value="COX2_TM"/>
    <property type="match status" value="1"/>
</dbReference>
<organism evidence="19 20">
    <name type="scientific">Thermosynechococcus vestitus (strain NIES-2133 / IAM M-273 / BP-1)</name>
    <dbReference type="NCBI Taxonomy" id="197221"/>
    <lineage>
        <taxon>Bacteria</taxon>
        <taxon>Bacillati</taxon>
        <taxon>Cyanobacteriota</taxon>
        <taxon>Cyanophyceae</taxon>
        <taxon>Acaryochloridales</taxon>
        <taxon>Thermosynechococcaceae</taxon>
        <taxon>Thermosynechococcus</taxon>
    </lineage>
</organism>
<comment type="catalytic activity">
    <reaction evidence="13 15">
        <text>4 Fe(II)-[cytochrome c] + O2 + 8 H(+)(in) = 4 Fe(III)-[cytochrome c] + 2 H2O + 4 H(+)(out)</text>
        <dbReference type="Rhea" id="RHEA:11436"/>
        <dbReference type="Rhea" id="RHEA-COMP:10350"/>
        <dbReference type="Rhea" id="RHEA-COMP:14399"/>
        <dbReference type="ChEBI" id="CHEBI:15377"/>
        <dbReference type="ChEBI" id="CHEBI:15378"/>
        <dbReference type="ChEBI" id="CHEBI:15379"/>
        <dbReference type="ChEBI" id="CHEBI:29033"/>
        <dbReference type="ChEBI" id="CHEBI:29034"/>
        <dbReference type="EC" id="7.1.1.9"/>
    </reaction>
</comment>
<dbReference type="Pfam" id="PF00116">
    <property type="entry name" value="COX2"/>
    <property type="match status" value="1"/>
</dbReference>
<keyword evidence="10 15" id="KW-0186">Copper</keyword>
<dbReference type="InterPro" id="IPR001505">
    <property type="entry name" value="Copper_CuA"/>
</dbReference>
<evidence type="ECO:0000313" key="19">
    <source>
        <dbReference type="EMBL" id="BAC09563.1"/>
    </source>
</evidence>
<evidence type="ECO:0000256" key="16">
    <source>
        <dbReference type="SAM" id="Phobius"/>
    </source>
</evidence>
<evidence type="ECO:0000256" key="8">
    <source>
        <dbReference type="ARBA" id="ARBA00022982"/>
    </source>
</evidence>
<dbReference type="CDD" id="cd13919">
    <property type="entry name" value="CuRO_HCO_II_like_5"/>
    <property type="match status" value="1"/>
</dbReference>
<accession>Q8DHE8</accession>
<dbReference type="AlphaFoldDB" id="Q8DHE8"/>
<protein>
    <recommendedName>
        <fullName evidence="15">Cytochrome c oxidase subunit 2</fullName>
        <ecNumber evidence="15">7.1.1.9</ecNumber>
    </recommendedName>
</protein>
<dbReference type="EC" id="7.1.1.9" evidence="15"/>
<keyword evidence="5 14" id="KW-0812">Transmembrane</keyword>
<dbReference type="GO" id="GO:0005507">
    <property type="term" value="F:copper ion binding"/>
    <property type="evidence" value="ECO:0007669"/>
    <property type="project" value="InterPro"/>
</dbReference>
<evidence type="ECO:0000259" key="17">
    <source>
        <dbReference type="PROSITE" id="PS50857"/>
    </source>
</evidence>
<dbReference type="InterPro" id="IPR036257">
    <property type="entry name" value="Cyt_c_oxidase_su2_TM_sf"/>
</dbReference>
<evidence type="ECO:0000256" key="3">
    <source>
        <dbReference type="ARBA" id="ARBA00022448"/>
    </source>
</evidence>
<dbReference type="InterPro" id="IPR045187">
    <property type="entry name" value="CcO_II"/>
</dbReference>
<keyword evidence="11 16" id="KW-0472">Membrane</keyword>
<evidence type="ECO:0000256" key="13">
    <source>
        <dbReference type="ARBA" id="ARBA00047816"/>
    </source>
</evidence>
<evidence type="ECO:0000256" key="6">
    <source>
        <dbReference type="ARBA" id="ARBA00022723"/>
    </source>
</evidence>
<proteinExistence type="inferred from homology"/>
<dbReference type="Proteomes" id="UP000000440">
    <property type="component" value="Chromosome"/>
</dbReference>
<feature type="domain" description="Cytochrome oxidase subunit II copper A binding" evidence="17">
    <location>
        <begin position="183"/>
        <end position="294"/>
    </location>
</feature>
<feature type="transmembrane region" description="Helical" evidence="16">
    <location>
        <begin position="99"/>
        <end position="119"/>
    </location>
</feature>
<dbReference type="STRING" id="197221.gene:10748620"/>
<gene>
    <name evidence="19" type="primary">ctaC</name>
</gene>
<evidence type="ECO:0000256" key="11">
    <source>
        <dbReference type="ARBA" id="ARBA00023136"/>
    </source>
</evidence>
<keyword evidence="9 16" id="KW-1133">Transmembrane helix</keyword>
<dbReference type="GO" id="GO:0042773">
    <property type="term" value="P:ATP synthesis coupled electron transport"/>
    <property type="evidence" value="ECO:0007669"/>
    <property type="project" value="TreeGrafter"/>
</dbReference>
<dbReference type="eggNOG" id="COG1622">
    <property type="taxonomic scope" value="Bacteria"/>
</dbReference>
<dbReference type="SUPFAM" id="SSF81464">
    <property type="entry name" value="Cytochrome c oxidase subunit II-like, transmembrane region"/>
    <property type="match status" value="1"/>
</dbReference>
<evidence type="ECO:0000256" key="14">
    <source>
        <dbReference type="RuleBase" id="RU000456"/>
    </source>
</evidence>
<name>Q8DHE8_THEVB</name>
<keyword evidence="6 15" id="KW-0479">Metal-binding</keyword>
<evidence type="ECO:0000256" key="15">
    <source>
        <dbReference type="RuleBase" id="RU004024"/>
    </source>
</evidence>
<feature type="domain" description="Cytochrome oxidase subunit II transmembrane region profile" evidence="18">
    <location>
        <begin position="31"/>
        <end position="129"/>
    </location>
</feature>
<dbReference type="InterPro" id="IPR011759">
    <property type="entry name" value="Cyt_c_oxidase_su2_TM_dom"/>
</dbReference>
<keyword evidence="4 14" id="KW-0679">Respiratory chain</keyword>
<evidence type="ECO:0000256" key="4">
    <source>
        <dbReference type="ARBA" id="ARBA00022660"/>
    </source>
</evidence>
<evidence type="ECO:0000256" key="5">
    <source>
        <dbReference type="ARBA" id="ARBA00022692"/>
    </source>
</evidence>
<evidence type="ECO:0000259" key="18">
    <source>
        <dbReference type="PROSITE" id="PS50999"/>
    </source>
</evidence>
<evidence type="ECO:0000256" key="1">
    <source>
        <dbReference type="ARBA" id="ARBA00004141"/>
    </source>
</evidence>
<comment type="cofactor">
    <cofactor evidence="15">
        <name>Cu cation</name>
        <dbReference type="ChEBI" id="CHEBI:23378"/>
    </cofactor>
    <text evidence="15">Binds a copper A center.</text>
</comment>
<dbReference type="EnsemblBacteria" id="BAC09563">
    <property type="protein sequence ID" value="BAC09563"/>
    <property type="gene ID" value="BAC09563"/>
</dbReference>
<evidence type="ECO:0000256" key="7">
    <source>
        <dbReference type="ARBA" id="ARBA00022967"/>
    </source>
</evidence>
<dbReference type="PATRIC" id="fig|197221.4.peg.2104"/>
<comment type="function">
    <text evidence="12 15">Subunits I and II form the functional core of the enzyme complex. Electrons originating in cytochrome c are transferred via heme a and Cu(A) to the binuclear center formed by heme a3 and Cu(B).</text>
</comment>
<dbReference type="GO" id="GO:0005886">
    <property type="term" value="C:plasma membrane"/>
    <property type="evidence" value="ECO:0007669"/>
    <property type="project" value="UniProtKB-SubCell"/>
</dbReference>
<dbReference type="KEGG" id="tel:tll2011"/>
<evidence type="ECO:0000256" key="12">
    <source>
        <dbReference type="ARBA" id="ARBA00024688"/>
    </source>
</evidence>
<feature type="transmembrane region" description="Helical" evidence="16">
    <location>
        <begin position="12"/>
        <end position="34"/>
    </location>
</feature>
<comment type="subcellular location">
    <subcellularLocation>
        <location evidence="14">Cell membrane</location>
        <topology evidence="14">Multi-pass membrane protein</topology>
    </subcellularLocation>
    <subcellularLocation>
        <location evidence="1">Membrane</location>
        <topology evidence="1">Multi-pass membrane protein</topology>
    </subcellularLocation>
</comment>
<evidence type="ECO:0000313" key="20">
    <source>
        <dbReference type="Proteomes" id="UP000000440"/>
    </source>
</evidence>
<comment type="similarity">
    <text evidence="2 14">Belongs to the cytochrome c oxidase subunit 2 family.</text>
</comment>
<dbReference type="InterPro" id="IPR008972">
    <property type="entry name" value="Cupredoxin"/>
</dbReference>
<dbReference type="GO" id="GO:0004129">
    <property type="term" value="F:cytochrome-c oxidase activity"/>
    <property type="evidence" value="ECO:0007669"/>
    <property type="project" value="UniProtKB-EC"/>
</dbReference>